<dbReference type="SUPFAM" id="SSF56784">
    <property type="entry name" value="HAD-like"/>
    <property type="match status" value="1"/>
</dbReference>
<dbReference type="InterPro" id="IPR036412">
    <property type="entry name" value="HAD-like_sf"/>
</dbReference>
<dbReference type="GO" id="GO:0046474">
    <property type="term" value="P:glycerophospholipid biosynthetic process"/>
    <property type="evidence" value="ECO:0007669"/>
    <property type="project" value="TreeGrafter"/>
</dbReference>
<dbReference type="PANTHER" id="PTHR14269:SF4">
    <property type="entry name" value="CAT EYE SYNDROME CRITICAL REGION PROTEIN 5"/>
    <property type="match status" value="1"/>
</dbReference>
<organism evidence="3 4">
    <name type="scientific">Pomacea canaliculata</name>
    <name type="common">Golden apple snail</name>
    <dbReference type="NCBI Taxonomy" id="400727"/>
    <lineage>
        <taxon>Eukaryota</taxon>
        <taxon>Metazoa</taxon>
        <taxon>Spiralia</taxon>
        <taxon>Lophotrochozoa</taxon>
        <taxon>Mollusca</taxon>
        <taxon>Gastropoda</taxon>
        <taxon>Caenogastropoda</taxon>
        <taxon>Architaenioglossa</taxon>
        <taxon>Ampullarioidea</taxon>
        <taxon>Ampullariidae</taxon>
        <taxon>Pomacea</taxon>
    </lineage>
</organism>
<reference evidence="3 4" key="1">
    <citation type="submission" date="2018-04" db="EMBL/GenBank/DDBJ databases">
        <title>The genome of golden apple snail Pomacea canaliculata provides insight into stress tolerance and invasive adaptation.</title>
        <authorList>
            <person name="Liu C."/>
            <person name="Liu B."/>
            <person name="Ren Y."/>
            <person name="Zhang Y."/>
            <person name="Wang H."/>
            <person name="Li S."/>
            <person name="Jiang F."/>
            <person name="Yin L."/>
            <person name="Zhang G."/>
            <person name="Qian W."/>
            <person name="Fan W."/>
        </authorList>
    </citation>
    <scope>NUCLEOTIDE SEQUENCE [LARGE SCALE GENOMIC DNA]</scope>
    <source>
        <strain evidence="3">SZHN2017</strain>
        <tissue evidence="3">Muscle</tissue>
    </source>
</reference>
<dbReference type="Gene3D" id="3.40.50.1000">
    <property type="entry name" value="HAD superfamily/HAD-like"/>
    <property type="match status" value="1"/>
</dbReference>
<proteinExistence type="predicted"/>
<keyword evidence="4" id="KW-1185">Reference proteome</keyword>
<dbReference type="PANTHER" id="PTHR14269">
    <property type="entry name" value="CDP-DIACYLGLYCEROL--GLYCEROL-3-PHOSPHATE 3-PHOSPHATIDYLTRANSFERASE-RELATED"/>
    <property type="match status" value="1"/>
</dbReference>
<dbReference type="InterPro" id="IPR006357">
    <property type="entry name" value="HAD-SF_hydro_IIA"/>
</dbReference>
<comment type="caution">
    <text evidence="3">The sequence shown here is derived from an EMBL/GenBank/DDBJ whole genome shotgun (WGS) entry which is preliminary data.</text>
</comment>
<dbReference type="Proteomes" id="UP000245119">
    <property type="component" value="Linkage Group LG9"/>
</dbReference>
<name>A0A2T7NUL2_POMCA</name>
<evidence type="ECO:0000313" key="3">
    <source>
        <dbReference type="EMBL" id="PVD24844.1"/>
    </source>
</evidence>
<dbReference type="InterPro" id="IPR006353">
    <property type="entry name" value="HAD-SF_hydro_IIA_CECR5"/>
</dbReference>
<dbReference type="InterPro" id="IPR050324">
    <property type="entry name" value="CDP-alcohol_PTase-I"/>
</dbReference>
<dbReference type="AlphaFoldDB" id="A0A2T7NUL2"/>
<accession>A0A2T7NUL2</accession>
<evidence type="ECO:0000256" key="2">
    <source>
        <dbReference type="ARBA" id="ARBA00069384"/>
    </source>
</evidence>
<dbReference type="GO" id="GO:0005739">
    <property type="term" value="C:mitochondrion"/>
    <property type="evidence" value="ECO:0007669"/>
    <property type="project" value="TreeGrafter"/>
</dbReference>
<evidence type="ECO:0000256" key="1">
    <source>
        <dbReference type="ARBA" id="ARBA00022729"/>
    </source>
</evidence>
<dbReference type="NCBIfam" id="TIGR01456">
    <property type="entry name" value="CECR5"/>
    <property type="match status" value="1"/>
</dbReference>
<dbReference type="InterPro" id="IPR023214">
    <property type="entry name" value="HAD_sf"/>
</dbReference>
<dbReference type="OrthoDB" id="10251048at2759"/>
<dbReference type="FunFam" id="3.40.50.1000:FF:000081">
    <property type="entry name" value="Haloacid dehalogenase like hydrolase domain containing 5"/>
    <property type="match status" value="1"/>
</dbReference>
<gene>
    <name evidence="3" type="ORF">C0Q70_15330</name>
</gene>
<protein>
    <recommendedName>
        <fullName evidence="2">Haloacid dehalogenase-like hydrolase domain-containing 5</fullName>
    </recommendedName>
</protein>
<dbReference type="STRING" id="400727.A0A2T7NUL2"/>
<dbReference type="OMA" id="RQCESIL"/>
<evidence type="ECO:0000313" key="4">
    <source>
        <dbReference type="Proteomes" id="UP000245119"/>
    </source>
</evidence>
<sequence length="363" mass="41341">MSHSPLRMFQQFHDKHVLINGQGPIREIAQNLGFTKVTTVEELSEYFPYLDVMDHKRRRPPPCAFEDFFPCIEAVVLFGEPVRWEMPLQILLDVLMTNGKPNSPLPTVPYPHLPVLACNMDLLWMAEAPSPRFGHGCFLHALEGLYQKISGRELKYTALIGKPSEITYHHADHLLHQQAKQLGIDGIETIYCIGDNPETDIYGGNLYSRYLKKRHAHRVMLQSSASSQGTSIKTKLRRAQSDGEFIDEEEEEVIGSEEHIHHIDKDASIEEMSRQLVVEEEEDTSGQNGIYTRQCESILVCTGVFSKEMDLFNLKNHRISNHNHRDFVIDPDLKQPSHIVSNVLEAVRLVMEHGGAITQNPET</sequence>
<dbReference type="EMBL" id="PZQS01000009">
    <property type="protein sequence ID" value="PVD24844.1"/>
    <property type="molecule type" value="Genomic_DNA"/>
</dbReference>
<keyword evidence="1" id="KW-0732">Signal</keyword>
<dbReference type="NCBIfam" id="TIGR01460">
    <property type="entry name" value="HAD-SF-IIA"/>
    <property type="match status" value="1"/>
</dbReference>